<sequence>MSSKLVLFPTNFSFTLLAPPSPNPFSLFPNFSLPSFSIVLHNQTSKTHHHLHHSLLATLPNTSTPSLDDQSKQLKQAQETLFKFLPGFGVSEEDSTAISSVSPRYMWMLVDGVRELDELKLWSSWKSNGEEKELSGFKDKVMYMAKEKGDNGKVVFLESFVGLSLSSAMNIARYLLAEMLPCLIGKVRTKQLFSSFAFCRNFLQ</sequence>
<dbReference type="Proteomes" id="UP000237105">
    <property type="component" value="Unassembled WGS sequence"/>
</dbReference>
<reference evidence="2" key="1">
    <citation type="submission" date="2016-06" db="EMBL/GenBank/DDBJ databases">
        <title>Parallel loss of symbiosis genes in relatives of nitrogen-fixing non-legume Parasponia.</title>
        <authorList>
            <person name="Van Velzen R."/>
            <person name="Holmer R."/>
            <person name="Bu F."/>
            <person name="Rutten L."/>
            <person name="Van Zeijl A."/>
            <person name="Liu W."/>
            <person name="Santuari L."/>
            <person name="Cao Q."/>
            <person name="Sharma T."/>
            <person name="Shen D."/>
            <person name="Roswanjaya Y."/>
            <person name="Wardhani T."/>
            <person name="Kalhor M.S."/>
            <person name="Jansen J."/>
            <person name="Van den Hoogen J."/>
            <person name="Gungor B."/>
            <person name="Hartog M."/>
            <person name="Hontelez J."/>
            <person name="Verver J."/>
            <person name="Yang W.-C."/>
            <person name="Schijlen E."/>
            <person name="Repin R."/>
            <person name="Schilthuizen M."/>
            <person name="Schranz E."/>
            <person name="Heidstra R."/>
            <person name="Miyata K."/>
            <person name="Fedorova E."/>
            <person name="Kohlen W."/>
            <person name="Bisseling T."/>
            <person name="Smit S."/>
            <person name="Geurts R."/>
        </authorList>
    </citation>
    <scope>NUCLEOTIDE SEQUENCE [LARGE SCALE GENOMIC DNA]</scope>
    <source>
        <strain evidence="2">cv. WU1-14</strain>
    </source>
</reference>
<evidence type="ECO:0000313" key="1">
    <source>
        <dbReference type="EMBL" id="PON78582.1"/>
    </source>
</evidence>
<keyword evidence="2" id="KW-1185">Reference proteome</keyword>
<dbReference type="EMBL" id="JXTB01000008">
    <property type="protein sequence ID" value="PON78582.1"/>
    <property type="molecule type" value="Genomic_DNA"/>
</dbReference>
<dbReference type="STRING" id="3476.A0A2P5DZ62"/>
<protein>
    <submittedName>
        <fullName evidence="1">Uncharacterized protein</fullName>
    </submittedName>
</protein>
<gene>
    <name evidence="1" type="ORF">PanWU01x14_018400</name>
</gene>
<dbReference type="OrthoDB" id="10334099at2759"/>
<accession>A0A2P5DZ62</accession>
<comment type="caution">
    <text evidence="1">The sequence shown here is derived from an EMBL/GenBank/DDBJ whole genome shotgun (WGS) entry which is preliminary data.</text>
</comment>
<organism evidence="1 2">
    <name type="scientific">Parasponia andersonii</name>
    <name type="common">Sponia andersonii</name>
    <dbReference type="NCBI Taxonomy" id="3476"/>
    <lineage>
        <taxon>Eukaryota</taxon>
        <taxon>Viridiplantae</taxon>
        <taxon>Streptophyta</taxon>
        <taxon>Embryophyta</taxon>
        <taxon>Tracheophyta</taxon>
        <taxon>Spermatophyta</taxon>
        <taxon>Magnoliopsida</taxon>
        <taxon>eudicotyledons</taxon>
        <taxon>Gunneridae</taxon>
        <taxon>Pentapetalae</taxon>
        <taxon>rosids</taxon>
        <taxon>fabids</taxon>
        <taxon>Rosales</taxon>
        <taxon>Cannabaceae</taxon>
        <taxon>Parasponia</taxon>
    </lineage>
</organism>
<evidence type="ECO:0000313" key="2">
    <source>
        <dbReference type="Proteomes" id="UP000237105"/>
    </source>
</evidence>
<dbReference type="AlphaFoldDB" id="A0A2P5DZ62"/>
<name>A0A2P5DZ62_PARAD</name>
<proteinExistence type="predicted"/>